<dbReference type="InterPro" id="IPR036390">
    <property type="entry name" value="WH_DNA-bd_sf"/>
</dbReference>
<name>A0ABY7HT71_9GAMM</name>
<dbReference type="PROSITE" id="PS51459">
    <property type="entry name" value="FIDO"/>
    <property type="match status" value="1"/>
</dbReference>
<dbReference type="InterPro" id="IPR013196">
    <property type="entry name" value="HTH_11"/>
</dbReference>
<dbReference type="RefSeq" id="WP_045046788.1">
    <property type="nucleotide sequence ID" value="NZ_CP114058.1"/>
</dbReference>
<feature type="domain" description="Fido" evidence="1">
    <location>
        <begin position="99"/>
        <end position="241"/>
    </location>
</feature>
<dbReference type="SUPFAM" id="SSF46785">
    <property type="entry name" value="Winged helix' DNA-binding domain"/>
    <property type="match status" value="1"/>
</dbReference>
<dbReference type="InterPro" id="IPR036388">
    <property type="entry name" value="WH-like_DNA-bd_sf"/>
</dbReference>
<dbReference type="Gene3D" id="1.10.10.10">
    <property type="entry name" value="Winged helix-like DNA-binding domain superfamily/Winged helix DNA-binding domain"/>
    <property type="match status" value="1"/>
</dbReference>
<dbReference type="Proteomes" id="UP001164712">
    <property type="component" value="Chromosome"/>
</dbReference>
<gene>
    <name evidence="2" type="ORF">O1V66_08665</name>
</gene>
<proteinExistence type="predicted"/>
<sequence length="337" mass="38366">MAGYQPPFSITPLILNQVITVGELLGRWAAQAERASPLLRKENRIRTIQASLAIEQNSLSTQQVTDIIEGKRVLAPPKDIQEVRNALLAYEKLPTLDSTSRKDLLATHQILMKGLVDYPGVLRQGEVGIYREKQLIHMAPPANQLNRLVNELLDWLKHTDLHPLIASSIFHYEFEFIHPFADGNGRMGRLWQTLMLSQWRSELAWLPVETLIFKQQQDYYRVLGECDRASDCTVFISFMLEKLIEALNEGINEQSAKTDKMSVNMSVKMSVKPEQGITRTAAMLLTVLKEQPAATRSELAEHLGISLRTIERNLKLLQEKNKIERIGTPRNGHWIIT</sequence>
<dbReference type="SUPFAM" id="SSF140931">
    <property type="entry name" value="Fic-like"/>
    <property type="match status" value="1"/>
</dbReference>
<evidence type="ECO:0000259" key="1">
    <source>
        <dbReference type="PROSITE" id="PS51459"/>
    </source>
</evidence>
<organism evidence="2 3">
    <name type="scientific">Rouxiella chamberiensis</name>
    <dbReference type="NCBI Taxonomy" id="1513468"/>
    <lineage>
        <taxon>Bacteria</taxon>
        <taxon>Pseudomonadati</taxon>
        <taxon>Pseudomonadota</taxon>
        <taxon>Gammaproteobacteria</taxon>
        <taxon>Enterobacterales</taxon>
        <taxon>Yersiniaceae</taxon>
        <taxon>Rouxiella</taxon>
    </lineage>
</organism>
<dbReference type="Pfam" id="PF08279">
    <property type="entry name" value="HTH_11"/>
    <property type="match status" value="1"/>
</dbReference>
<evidence type="ECO:0000313" key="3">
    <source>
        <dbReference type="Proteomes" id="UP001164712"/>
    </source>
</evidence>
<dbReference type="InterPro" id="IPR036597">
    <property type="entry name" value="Fido-like_dom_sf"/>
</dbReference>
<dbReference type="Gene3D" id="1.10.3290.10">
    <property type="entry name" value="Fido-like domain"/>
    <property type="match status" value="1"/>
</dbReference>
<protein>
    <submittedName>
        <fullName evidence="2">Fic family protein</fullName>
    </submittedName>
</protein>
<dbReference type="InterPro" id="IPR040198">
    <property type="entry name" value="Fido_containing"/>
</dbReference>
<dbReference type="Pfam" id="PF02661">
    <property type="entry name" value="Fic"/>
    <property type="match status" value="1"/>
</dbReference>
<reference evidence="2" key="1">
    <citation type="submission" date="2022-12" db="EMBL/GenBank/DDBJ databases">
        <title>Complete genome sequence of an Australian strain of Rouxiella badensis DAR84756 and resolution of the R. badensis DSM100043 and R. chamberiensis DSM28324 genomes.</title>
        <authorList>
            <person name="Paul S."/>
            <person name="Anderson P.J."/>
            <person name="Maynard G."/>
            <person name="Dyall-Smith M."/>
            <person name="Kudinha T."/>
        </authorList>
    </citation>
    <scope>NUCLEOTIDE SEQUENCE</scope>
    <source>
        <strain evidence="2">DSM 28324</strain>
    </source>
</reference>
<keyword evidence="3" id="KW-1185">Reference proteome</keyword>
<dbReference type="PANTHER" id="PTHR13504:SF38">
    <property type="entry name" value="FIDO DOMAIN-CONTAINING PROTEIN"/>
    <property type="match status" value="1"/>
</dbReference>
<dbReference type="PANTHER" id="PTHR13504">
    <property type="entry name" value="FIDO DOMAIN-CONTAINING PROTEIN DDB_G0283145"/>
    <property type="match status" value="1"/>
</dbReference>
<dbReference type="EMBL" id="CP114058">
    <property type="protein sequence ID" value="WAT02608.1"/>
    <property type="molecule type" value="Genomic_DNA"/>
</dbReference>
<accession>A0ABY7HT71</accession>
<dbReference type="InterPro" id="IPR003812">
    <property type="entry name" value="Fido"/>
</dbReference>
<evidence type="ECO:0000313" key="2">
    <source>
        <dbReference type="EMBL" id="WAT02608.1"/>
    </source>
</evidence>